<keyword evidence="2" id="KW-1185">Reference proteome</keyword>
<dbReference type="PROSITE" id="PS00211">
    <property type="entry name" value="ABC_TRANSPORTER_1"/>
    <property type="match status" value="1"/>
</dbReference>
<organism evidence="1 2">
    <name type="scientific">Brevirhabdus pacifica</name>
    <dbReference type="NCBI Taxonomy" id="1267768"/>
    <lineage>
        <taxon>Bacteria</taxon>
        <taxon>Pseudomonadati</taxon>
        <taxon>Pseudomonadota</taxon>
        <taxon>Alphaproteobacteria</taxon>
        <taxon>Rhodobacterales</taxon>
        <taxon>Paracoccaceae</taxon>
        <taxon>Brevirhabdus</taxon>
    </lineage>
</organism>
<dbReference type="InterPro" id="IPR027417">
    <property type="entry name" value="P-loop_NTPase"/>
</dbReference>
<dbReference type="OrthoDB" id="9802264at2"/>
<proteinExistence type="predicted"/>
<dbReference type="PANTHER" id="PTHR43514:SF10">
    <property type="entry name" value="MOLYBDENUM IMPORT ATP-BINDING PROTEIN MODC 2"/>
    <property type="match status" value="1"/>
</dbReference>
<dbReference type="GO" id="GO:0016887">
    <property type="term" value="F:ATP hydrolysis activity"/>
    <property type="evidence" value="ECO:0007669"/>
    <property type="project" value="InterPro"/>
</dbReference>
<accession>A0A2M9DGG6</accession>
<evidence type="ECO:0000313" key="1">
    <source>
        <dbReference type="EMBL" id="APX88624.1"/>
    </source>
</evidence>
<accession>A0A1U7DF49</accession>
<dbReference type="InterPro" id="IPR003593">
    <property type="entry name" value="AAA+_ATPase"/>
</dbReference>
<dbReference type="InterPro" id="IPR050334">
    <property type="entry name" value="Molybdenum_import_ModC"/>
</dbReference>
<dbReference type="PANTHER" id="PTHR43514">
    <property type="entry name" value="ABC TRANSPORTER I FAMILY MEMBER 10"/>
    <property type="match status" value="1"/>
</dbReference>
<dbReference type="SMART" id="SM00382">
    <property type="entry name" value="AAA"/>
    <property type="match status" value="1"/>
</dbReference>
<gene>
    <name evidence="1" type="ORF">BV394_01845</name>
</gene>
<reference evidence="1 2" key="1">
    <citation type="submission" date="2017-01" db="EMBL/GenBank/DDBJ databases">
        <title>Genomic analysis of Xuhuaishuia manganoxidans DY6-4.</title>
        <authorList>
            <person name="Wang X."/>
        </authorList>
    </citation>
    <scope>NUCLEOTIDE SEQUENCE [LARGE SCALE GENOMIC DNA]</scope>
    <source>
        <strain evidence="1 2">DY6-4</strain>
    </source>
</reference>
<dbReference type="SUPFAM" id="SSF52540">
    <property type="entry name" value="P-loop containing nucleoside triphosphate hydrolases"/>
    <property type="match status" value="1"/>
</dbReference>
<dbReference type="Gene3D" id="3.40.50.300">
    <property type="entry name" value="P-loop containing nucleotide triphosphate hydrolases"/>
    <property type="match status" value="1"/>
</dbReference>
<protein>
    <submittedName>
        <fullName evidence="1">Uncharacterized protein</fullName>
    </submittedName>
</protein>
<evidence type="ECO:0000313" key="2">
    <source>
        <dbReference type="Proteomes" id="UP000187266"/>
    </source>
</evidence>
<name>A0A1U7DF49_9RHOB</name>
<sequence length="348" mass="37018">MCSELILELALRRPGFDLAVDHAIALRGVTAVSGPSGSGKTSLLRVIAGLEPGATGHVSAFCEEWQGPKVGLMPAWRRRVGYVFQEAALFDHMNVARNLDYGLERRRAGPSGGAGQRGPERDAIIDTLRLERLLDRMPGRLSGGERQRVALGRCLMSAPRLILLDEPLSAVDHASRSELIPYLQRSLALAGVPAIHVSHSRAELRKMADRVLRMDAGRITASGGSELLLPEGAILLDARVLEVGPEGTRLDIGHLGQRLDLPPGAEFQLMVRRDQVVRISGSEAGVAAAGRIEARVAPPGPDGMPLLEVARQALALPPVAGPQETPAPGEALTLALAGYEVLPPRAAD</sequence>
<dbReference type="InterPro" id="IPR003439">
    <property type="entry name" value="ABC_transporter-like_ATP-bd"/>
</dbReference>
<dbReference type="GO" id="GO:0005524">
    <property type="term" value="F:ATP binding"/>
    <property type="evidence" value="ECO:0007669"/>
    <property type="project" value="InterPro"/>
</dbReference>
<dbReference type="InterPro" id="IPR017871">
    <property type="entry name" value="ABC_transporter-like_CS"/>
</dbReference>
<dbReference type="RefSeq" id="WP_076978649.1">
    <property type="nucleotide sequence ID" value="NZ_CP019124.1"/>
</dbReference>
<dbReference type="PROSITE" id="PS50893">
    <property type="entry name" value="ABC_TRANSPORTER_2"/>
    <property type="match status" value="1"/>
</dbReference>
<dbReference type="EMBL" id="CP019124">
    <property type="protein sequence ID" value="APX88624.1"/>
    <property type="molecule type" value="Genomic_DNA"/>
</dbReference>
<dbReference type="STRING" id="1267768.BV394_01845"/>
<dbReference type="Proteomes" id="UP000187266">
    <property type="component" value="Chromosome"/>
</dbReference>
<dbReference type="Pfam" id="PF00005">
    <property type="entry name" value="ABC_tran"/>
    <property type="match status" value="1"/>
</dbReference>
<dbReference type="AlphaFoldDB" id="A0A1U7DF49"/>